<keyword evidence="1" id="KW-1133">Transmembrane helix</keyword>
<dbReference type="Proteomes" id="UP000319383">
    <property type="component" value="Chromosome"/>
</dbReference>
<evidence type="ECO:0000256" key="1">
    <source>
        <dbReference type="SAM" id="Phobius"/>
    </source>
</evidence>
<dbReference type="EMBL" id="CP036276">
    <property type="protein sequence ID" value="QDU43149.1"/>
    <property type="molecule type" value="Genomic_DNA"/>
</dbReference>
<name>A0A517ZKY1_9PLAN</name>
<reference evidence="2 3" key="1">
    <citation type="submission" date="2019-02" db="EMBL/GenBank/DDBJ databases">
        <title>Deep-cultivation of Planctomycetes and their phenomic and genomic characterization uncovers novel biology.</title>
        <authorList>
            <person name="Wiegand S."/>
            <person name="Jogler M."/>
            <person name="Boedeker C."/>
            <person name="Pinto D."/>
            <person name="Vollmers J."/>
            <person name="Rivas-Marin E."/>
            <person name="Kohn T."/>
            <person name="Peeters S.H."/>
            <person name="Heuer A."/>
            <person name="Rast P."/>
            <person name="Oberbeckmann S."/>
            <person name="Bunk B."/>
            <person name="Jeske O."/>
            <person name="Meyerdierks A."/>
            <person name="Storesund J.E."/>
            <person name="Kallscheuer N."/>
            <person name="Luecker S."/>
            <person name="Lage O.M."/>
            <person name="Pohl T."/>
            <person name="Merkel B.J."/>
            <person name="Hornburger P."/>
            <person name="Mueller R.-W."/>
            <person name="Bruemmer F."/>
            <person name="Labrenz M."/>
            <person name="Spormann A.M."/>
            <person name="Op den Camp H."/>
            <person name="Overmann J."/>
            <person name="Amann R."/>
            <person name="Jetten M.S.M."/>
            <person name="Mascher T."/>
            <person name="Medema M.H."/>
            <person name="Devos D.P."/>
            <person name="Kaster A.-K."/>
            <person name="Ovreas L."/>
            <person name="Rohde M."/>
            <person name="Galperin M.Y."/>
            <person name="Jogler C."/>
        </authorList>
    </citation>
    <scope>NUCLEOTIDE SEQUENCE [LARGE SCALE GENOMIC DNA]</scope>
    <source>
        <strain evidence="2 3">Mal52</strain>
    </source>
</reference>
<keyword evidence="3" id="KW-1185">Reference proteome</keyword>
<dbReference type="RefSeq" id="WP_145375240.1">
    <property type="nucleotide sequence ID" value="NZ_CP036276.1"/>
</dbReference>
<keyword evidence="1" id="KW-0472">Membrane</keyword>
<protein>
    <submittedName>
        <fullName evidence="2">Uncharacterized protein</fullName>
    </submittedName>
</protein>
<sequence length="153" mass="17482">MNHLLVDNQGKRRWFHITFDETVGAVIASAFVMGCVAIFGLALMPIGVLDSVTSNAGNYSYADWEDCPSEINEGIGEPTQCRSGLAYYYLFSYDVVQTRNIYEDGFIKHKGRLLASHVHWVPFVLCYLVIALFIASVYERRHRRKAREENIKK</sequence>
<keyword evidence="1" id="KW-0812">Transmembrane</keyword>
<gene>
    <name evidence="2" type="ORF">Mal52_16210</name>
</gene>
<proteinExistence type="predicted"/>
<dbReference type="KEGG" id="sdyn:Mal52_16210"/>
<organism evidence="2 3">
    <name type="scientific">Symmachiella dynata</name>
    <dbReference type="NCBI Taxonomy" id="2527995"/>
    <lineage>
        <taxon>Bacteria</taxon>
        <taxon>Pseudomonadati</taxon>
        <taxon>Planctomycetota</taxon>
        <taxon>Planctomycetia</taxon>
        <taxon>Planctomycetales</taxon>
        <taxon>Planctomycetaceae</taxon>
        <taxon>Symmachiella</taxon>
    </lineage>
</organism>
<feature type="transmembrane region" description="Helical" evidence="1">
    <location>
        <begin position="21"/>
        <end position="44"/>
    </location>
</feature>
<accession>A0A517ZKY1</accession>
<feature type="transmembrane region" description="Helical" evidence="1">
    <location>
        <begin position="120"/>
        <end position="138"/>
    </location>
</feature>
<evidence type="ECO:0000313" key="3">
    <source>
        <dbReference type="Proteomes" id="UP000319383"/>
    </source>
</evidence>
<evidence type="ECO:0000313" key="2">
    <source>
        <dbReference type="EMBL" id="QDU43149.1"/>
    </source>
</evidence>
<dbReference type="AlphaFoldDB" id="A0A517ZKY1"/>